<evidence type="ECO:0000256" key="1">
    <source>
        <dbReference type="ARBA" id="ARBA00038310"/>
    </source>
</evidence>
<dbReference type="InterPro" id="IPR006680">
    <property type="entry name" value="Amidohydro-rel"/>
</dbReference>
<reference evidence="3" key="1">
    <citation type="submission" date="2022-10" db="EMBL/GenBank/DDBJ databases">
        <title>The complete genomes of actinobacterial strains from the NBC collection.</title>
        <authorList>
            <person name="Joergensen T.S."/>
            <person name="Alvarez Arevalo M."/>
            <person name="Sterndorff E.B."/>
            <person name="Faurdal D."/>
            <person name="Vuksanovic O."/>
            <person name="Mourched A.-S."/>
            <person name="Charusanti P."/>
            <person name="Shaw S."/>
            <person name="Blin K."/>
            <person name="Weber T."/>
        </authorList>
    </citation>
    <scope>NUCLEOTIDE SEQUENCE</scope>
    <source>
        <strain evidence="3">NBC_00093</strain>
    </source>
</reference>
<dbReference type="Pfam" id="PF04909">
    <property type="entry name" value="Amidohydro_2"/>
    <property type="match status" value="1"/>
</dbReference>
<feature type="domain" description="Amidohydrolase-related" evidence="2">
    <location>
        <begin position="4"/>
        <end position="267"/>
    </location>
</feature>
<dbReference type="PANTHER" id="PTHR43569">
    <property type="entry name" value="AMIDOHYDROLASE"/>
    <property type="match status" value="1"/>
</dbReference>
<dbReference type="InterPro" id="IPR032466">
    <property type="entry name" value="Metal_Hydrolase"/>
</dbReference>
<evidence type="ECO:0000259" key="2">
    <source>
        <dbReference type="Pfam" id="PF04909"/>
    </source>
</evidence>
<dbReference type="AlphaFoldDB" id="A0AAU1ZU55"/>
<dbReference type="SUPFAM" id="SSF51556">
    <property type="entry name" value="Metallo-dependent hydrolases"/>
    <property type="match status" value="1"/>
</dbReference>
<sequence>MRLVDAQVHIWGADTPARPWPTGGAATAHRAGPATARETLAVLDAAGVHRAVLVPPSWEGDRNDLAWAAAARHPDRLAVMGRIPLTGPANAGPLARWRDRPGSLGVRLTLHRDPWRARFRAGDLDWFWTAANAAALPVMVYAPGMSAALGEVARRFPDLRLIVDHLAVPVDAKTPEAFAHLTDLIALARHPRVAVKATAVPCHSRLPFPFHDLHEPLERVFDAFGPRRMLWGSDWTRLPCPYRENVELFTDALSFLSPADLRWIMGEAVLDWLDWPADPSGP</sequence>
<dbReference type="Gene3D" id="3.20.20.140">
    <property type="entry name" value="Metal-dependent hydrolases"/>
    <property type="match status" value="1"/>
</dbReference>
<accession>A0AAU1ZU55</accession>
<name>A0AAU1ZU55_9ACTN</name>
<gene>
    <name evidence="3" type="ORF">OHA22_05280</name>
</gene>
<dbReference type="GO" id="GO:0016787">
    <property type="term" value="F:hydrolase activity"/>
    <property type="evidence" value="ECO:0007669"/>
    <property type="project" value="InterPro"/>
</dbReference>
<comment type="similarity">
    <text evidence="1">Belongs to the metallo-dependent hydrolases superfamily.</text>
</comment>
<dbReference type="InterPro" id="IPR052350">
    <property type="entry name" value="Metallo-dep_Lactonases"/>
</dbReference>
<proteinExistence type="inferred from homology"/>
<dbReference type="PANTHER" id="PTHR43569:SF2">
    <property type="entry name" value="AMIDOHYDROLASE-RELATED DOMAIN-CONTAINING PROTEIN"/>
    <property type="match status" value="1"/>
</dbReference>
<protein>
    <submittedName>
        <fullName evidence="3">Amidohydrolase</fullName>
    </submittedName>
</protein>
<evidence type="ECO:0000313" key="3">
    <source>
        <dbReference type="EMBL" id="WTT14976.1"/>
    </source>
</evidence>
<organism evidence="3">
    <name type="scientific">Streptomyces sp. NBC_00093</name>
    <dbReference type="NCBI Taxonomy" id="2975649"/>
    <lineage>
        <taxon>Bacteria</taxon>
        <taxon>Bacillati</taxon>
        <taxon>Actinomycetota</taxon>
        <taxon>Actinomycetes</taxon>
        <taxon>Kitasatosporales</taxon>
        <taxon>Streptomycetaceae</taxon>
        <taxon>Streptomyces</taxon>
    </lineage>
</organism>
<dbReference type="EMBL" id="CP108222">
    <property type="protein sequence ID" value="WTT14976.1"/>
    <property type="molecule type" value="Genomic_DNA"/>
</dbReference>